<dbReference type="InterPro" id="IPR050108">
    <property type="entry name" value="CDK"/>
</dbReference>
<keyword evidence="5" id="KW-0547">Nucleotide-binding</keyword>
<evidence type="ECO:0000256" key="2">
    <source>
        <dbReference type="ARBA" id="ARBA00022527"/>
    </source>
</evidence>
<comment type="catalytic activity">
    <reaction evidence="11">
        <text>[DNA-directed RNA polymerase] + ATP = phospho-[DNA-directed RNA polymerase] + ADP + H(+)</text>
        <dbReference type="Rhea" id="RHEA:10216"/>
        <dbReference type="Rhea" id="RHEA-COMP:11321"/>
        <dbReference type="Rhea" id="RHEA-COMP:11322"/>
        <dbReference type="ChEBI" id="CHEBI:15378"/>
        <dbReference type="ChEBI" id="CHEBI:30616"/>
        <dbReference type="ChEBI" id="CHEBI:43176"/>
        <dbReference type="ChEBI" id="CHEBI:68546"/>
        <dbReference type="ChEBI" id="CHEBI:456216"/>
        <dbReference type="EC" id="2.7.11.23"/>
    </reaction>
</comment>
<evidence type="ECO:0000313" key="14">
    <source>
        <dbReference type="Proteomes" id="UP000271098"/>
    </source>
</evidence>
<keyword evidence="2" id="KW-0723">Serine/threonine-protein kinase</keyword>
<evidence type="ECO:0000256" key="4">
    <source>
        <dbReference type="ARBA" id="ARBA00022679"/>
    </source>
</evidence>
<dbReference type="WBParaSite" id="GPUH_0001927801-mRNA-1">
    <property type="protein sequence ID" value="GPUH_0001927801-mRNA-1"/>
    <property type="gene ID" value="GPUH_0001927801"/>
</dbReference>
<keyword evidence="7" id="KW-0067">ATP-binding</keyword>
<evidence type="ECO:0000313" key="15">
    <source>
        <dbReference type="WBParaSite" id="GPUH_0001927801-mRNA-1"/>
    </source>
</evidence>
<dbReference type="PROSITE" id="PS50011">
    <property type="entry name" value="PROTEIN_KINASE_DOM"/>
    <property type="match status" value="1"/>
</dbReference>
<keyword evidence="14" id="KW-1185">Reference proteome</keyword>
<reference evidence="13 14" key="2">
    <citation type="submission" date="2018-11" db="EMBL/GenBank/DDBJ databases">
        <authorList>
            <consortium name="Pathogen Informatics"/>
        </authorList>
    </citation>
    <scope>NUCLEOTIDE SEQUENCE [LARGE SCALE GENOMIC DNA]</scope>
</reference>
<dbReference type="FunFam" id="3.30.200.20:FF:000927">
    <property type="entry name" value="Cyclin-dependent kinase 2"/>
    <property type="match status" value="1"/>
</dbReference>
<dbReference type="Pfam" id="PF00069">
    <property type="entry name" value="Pkinase"/>
    <property type="match status" value="1"/>
</dbReference>
<evidence type="ECO:0000256" key="7">
    <source>
        <dbReference type="ARBA" id="ARBA00022840"/>
    </source>
</evidence>
<dbReference type="Gene3D" id="3.30.200.20">
    <property type="entry name" value="Phosphorylase Kinase, domain 1"/>
    <property type="match status" value="1"/>
</dbReference>
<proteinExistence type="predicted"/>
<evidence type="ECO:0000256" key="10">
    <source>
        <dbReference type="ARBA" id="ARBA00048367"/>
    </source>
</evidence>
<keyword evidence="3" id="KW-0597">Phosphoprotein</keyword>
<keyword evidence="6" id="KW-0418">Kinase</keyword>
<dbReference type="GO" id="GO:0005524">
    <property type="term" value="F:ATP binding"/>
    <property type="evidence" value="ECO:0007669"/>
    <property type="project" value="UniProtKB-KW"/>
</dbReference>
<dbReference type="OrthoDB" id="10051191at2759"/>
<sequence>MEYSAGLHTSRENRRSIFYGWKNLTSSATGTYGVVYKGIQKNTGKFVAMKKIRVESELEGIPATAIREISLLKELVHPNIVALEEIALETDRIYLIFEFLAMDLKKFLEMIPADQLLDKIQVRPVHICSKS</sequence>
<evidence type="ECO:0000259" key="12">
    <source>
        <dbReference type="PROSITE" id="PS50011"/>
    </source>
</evidence>
<dbReference type="EMBL" id="UYRT01088205">
    <property type="protein sequence ID" value="VDN33466.1"/>
    <property type="molecule type" value="Genomic_DNA"/>
</dbReference>
<evidence type="ECO:0000256" key="8">
    <source>
        <dbReference type="ARBA" id="ARBA00023242"/>
    </source>
</evidence>
<keyword evidence="8" id="KW-0539">Nucleus</keyword>
<protein>
    <submittedName>
        <fullName evidence="15">Protein kinase domain-containing protein</fullName>
    </submittedName>
</protein>
<dbReference type="AlphaFoldDB" id="A0A183EE62"/>
<evidence type="ECO:0000256" key="6">
    <source>
        <dbReference type="ARBA" id="ARBA00022777"/>
    </source>
</evidence>
<dbReference type="GO" id="GO:0004693">
    <property type="term" value="F:cyclin-dependent protein serine/threonine kinase activity"/>
    <property type="evidence" value="ECO:0007669"/>
    <property type="project" value="UniProtKB-EC"/>
</dbReference>
<evidence type="ECO:0000313" key="13">
    <source>
        <dbReference type="EMBL" id="VDN33466.1"/>
    </source>
</evidence>
<gene>
    <name evidence="13" type="ORF">GPUH_LOCUS19253</name>
</gene>
<evidence type="ECO:0000256" key="3">
    <source>
        <dbReference type="ARBA" id="ARBA00022553"/>
    </source>
</evidence>
<dbReference type="InterPro" id="IPR000719">
    <property type="entry name" value="Prot_kinase_dom"/>
</dbReference>
<dbReference type="GO" id="GO:0000086">
    <property type="term" value="P:G2/M transition of mitotic cell cycle"/>
    <property type="evidence" value="ECO:0007669"/>
    <property type="project" value="TreeGrafter"/>
</dbReference>
<name>A0A183EE62_9BILA</name>
<dbReference type="PANTHER" id="PTHR24056">
    <property type="entry name" value="CELL DIVISION PROTEIN KINASE"/>
    <property type="match status" value="1"/>
</dbReference>
<comment type="subcellular location">
    <subcellularLocation>
        <location evidence="1">Nucleus</location>
    </subcellularLocation>
</comment>
<accession>A0A183EE62</accession>
<dbReference type="Proteomes" id="UP000271098">
    <property type="component" value="Unassembled WGS sequence"/>
</dbReference>
<reference evidence="15" key="1">
    <citation type="submission" date="2016-06" db="UniProtKB">
        <authorList>
            <consortium name="WormBaseParasite"/>
        </authorList>
    </citation>
    <scope>IDENTIFICATION</scope>
</reference>
<evidence type="ECO:0000256" key="9">
    <source>
        <dbReference type="ARBA" id="ARBA00047811"/>
    </source>
</evidence>
<evidence type="ECO:0000256" key="1">
    <source>
        <dbReference type="ARBA" id="ARBA00004123"/>
    </source>
</evidence>
<comment type="catalytic activity">
    <reaction evidence="9">
        <text>L-threonyl-[protein] + ATP = O-phospho-L-threonyl-[protein] + ADP + H(+)</text>
        <dbReference type="Rhea" id="RHEA:46608"/>
        <dbReference type="Rhea" id="RHEA-COMP:11060"/>
        <dbReference type="Rhea" id="RHEA-COMP:11605"/>
        <dbReference type="ChEBI" id="CHEBI:15378"/>
        <dbReference type="ChEBI" id="CHEBI:30013"/>
        <dbReference type="ChEBI" id="CHEBI:30616"/>
        <dbReference type="ChEBI" id="CHEBI:61977"/>
        <dbReference type="ChEBI" id="CHEBI:456216"/>
        <dbReference type="EC" id="2.7.11.22"/>
    </reaction>
</comment>
<dbReference type="InterPro" id="IPR011009">
    <property type="entry name" value="Kinase-like_dom_sf"/>
</dbReference>
<keyword evidence="4" id="KW-0808">Transferase</keyword>
<organism evidence="15">
    <name type="scientific">Gongylonema pulchrum</name>
    <dbReference type="NCBI Taxonomy" id="637853"/>
    <lineage>
        <taxon>Eukaryota</taxon>
        <taxon>Metazoa</taxon>
        <taxon>Ecdysozoa</taxon>
        <taxon>Nematoda</taxon>
        <taxon>Chromadorea</taxon>
        <taxon>Rhabditida</taxon>
        <taxon>Spirurina</taxon>
        <taxon>Spiruromorpha</taxon>
        <taxon>Spiruroidea</taxon>
        <taxon>Gongylonematidae</taxon>
        <taxon>Gongylonema</taxon>
    </lineage>
</organism>
<dbReference type="PANTHER" id="PTHR24056:SF334">
    <property type="entry name" value="CYCLIN-DEPENDENT KINASE 1"/>
    <property type="match status" value="1"/>
</dbReference>
<dbReference type="SUPFAM" id="SSF56112">
    <property type="entry name" value="Protein kinase-like (PK-like)"/>
    <property type="match status" value="1"/>
</dbReference>
<dbReference type="GO" id="GO:0005634">
    <property type="term" value="C:nucleus"/>
    <property type="evidence" value="ECO:0007669"/>
    <property type="project" value="UniProtKB-SubCell"/>
</dbReference>
<feature type="domain" description="Protein kinase" evidence="12">
    <location>
        <begin position="21"/>
        <end position="131"/>
    </location>
</feature>
<evidence type="ECO:0000256" key="11">
    <source>
        <dbReference type="ARBA" id="ARBA00049280"/>
    </source>
</evidence>
<dbReference type="GO" id="GO:0008353">
    <property type="term" value="F:RNA polymerase II CTD heptapeptide repeat kinase activity"/>
    <property type="evidence" value="ECO:0007669"/>
    <property type="project" value="UniProtKB-EC"/>
</dbReference>
<evidence type="ECO:0000256" key="5">
    <source>
        <dbReference type="ARBA" id="ARBA00022741"/>
    </source>
</evidence>
<dbReference type="GO" id="GO:0007095">
    <property type="term" value="P:mitotic G2 DNA damage checkpoint signaling"/>
    <property type="evidence" value="ECO:0007669"/>
    <property type="project" value="TreeGrafter"/>
</dbReference>
<comment type="catalytic activity">
    <reaction evidence="10">
        <text>L-seryl-[protein] + ATP = O-phospho-L-seryl-[protein] + ADP + H(+)</text>
        <dbReference type="Rhea" id="RHEA:17989"/>
        <dbReference type="Rhea" id="RHEA-COMP:9863"/>
        <dbReference type="Rhea" id="RHEA-COMP:11604"/>
        <dbReference type="ChEBI" id="CHEBI:15378"/>
        <dbReference type="ChEBI" id="CHEBI:29999"/>
        <dbReference type="ChEBI" id="CHEBI:30616"/>
        <dbReference type="ChEBI" id="CHEBI:83421"/>
        <dbReference type="ChEBI" id="CHEBI:456216"/>
        <dbReference type="EC" id="2.7.11.22"/>
    </reaction>
</comment>